<reference evidence="1 2" key="1">
    <citation type="submission" date="2023-02" db="EMBL/GenBank/DDBJ databases">
        <title>Devosia algicola sp. nov., isolated from the phycosphere of marine algae.</title>
        <authorList>
            <person name="Kim J.M."/>
            <person name="Lee J.K."/>
            <person name="Choi B.J."/>
            <person name="Bayburt H."/>
            <person name="Jeon C.O."/>
        </authorList>
    </citation>
    <scope>NUCLEOTIDE SEQUENCE [LARGE SCALE GENOMIC DNA]</scope>
    <source>
        <strain evidence="1 2">G20-9</strain>
    </source>
</reference>
<dbReference type="Proteomes" id="UP001220530">
    <property type="component" value="Chromosome"/>
</dbReference>
<evidence type="ECO:0000313" key="1">
    <source>
        <dbReference type="EMBL" id="WDR02831.1"/>
    </source>
</evidence>
<keyword evidence="2" id="KW-1185">Reference proteome</keyword>
<dbReference type="Pfam" id="PF11154">
    <property type="entry name" value="DUF2934"/>
    <property type="match status" value="1"/>
</dbReference>
<name>A0ABY7YNE1_9HYPH</name>
<dbReference type="InterPro" id="IPR021327">
    <property type="entry name" value="DUF2934"/>
</dbReference>
<accession>A0ABY7YNE1</accession>
<organism evidence="1 2">
    <name type="scientific">Devosia algicola</name>
    <dbReference type="NCBI Taxonomy" id="3026418"/>
    <lineage>
        <taxon>Bacteria</taxon>
        <taxon>Pseudomonadati</taxon>
        <taxon>Pseudomonadota</taxon>
        <taxon>Alphaproteobacteria</taxon>
        <taxon>Hyphomicrobiales</taxon>
        <taxon>Devosiaceae</taxon>
        <taxon>Devosia</taxon>
    </lineage>
</organism>
<gene>
    <name evidence="1" type="ORF">PSQ19_00945</name>
</gene>
<evidence type="ECO:0000313" key="2">
    <source>
        <dbReference type="Proteomes" id="UP001220530"/>
    </source>
</evidence>
<dbReference type="RefSeq" id="WP_282219233.1">
    <property type="nucleotide sequence ID" value="NZ_CP118246.1"/>
</dbReference>
<dbReference type="EMBL" id="CP118246">
    <property type="protein sequence ID" value="WDR02831.1"/>
    <property type="molecule type" value="Genomic_DNA"/>
</dbReference>
<proteinExistence type="predicted"/>
<sequence>MAPPDEPENGEAEETALDDWHQAIANTAYFLWEQDGSPEGLADIYWQRAEEKHLRQRAYDIWLREGSPHGREGDIWQRARKALDK</sequence>
<protein>
    <submittedName>
        <fullName evidence="1">DUF2934 domain-containing protein</fullName>
    </submittedName>
</protein>